<comment type="similarity">
    <text evidence="1">Belongs to the CsgA/CsgB family.</text>
</comment>
<evidence type="ECO:0000256" key="1">
    <source>
        <dbReference type="ARBA" id="ARBA00009766"/>
    </source>
</evidence>
<dbReference type="Proteomes" id="UP000184096">
    <property type="component" value="Chromosome I"/>
</dbReference>
<dbReference type="RefSeq" id="WP_072822199.1">
    <property type="nucleotide sequence ID" value="NZ_LT670849.1"/>
</dbReference>
<dbReference type="EMBL" id="LT670849">
    <property type="protein sequence ID" value="SHN82677.1"/>
    <property type="molecule type" value="Genomic_DNA"/>
</dbReference>
<reference evidence="5" key="1">
    <citation type="submission" date="2016-11" db="EMBL/GenBank/DDBJ databases">
        <authorList>
            <person name="Varghese N."/>
            <person name="Submissions S."/>
        </authorList>
    </citation>
    <scope>NUCLEOTIDE SEQUENCE [LARGE SCALE GENOMIC DNA]</scope>
    <source>
        <strain evidence="5">GAS401</strain>
    </source>
</reference>
<dbReference type="AlphaFoldDB" id="A0A1M7UIG1"/>
<keyword evidence="5" id="KW-1185">Reference proteome</keyword>
<evidence type="ECO:0000256" key="3">
    <source>
        <dbReference type="SAM" id="SignalP"/>
    </source>
</evidence>
<feature type="chain" id="PRO_5013065523" evidence="3">
    <location>
        <begin position="21"/>
        <end position="115"/>
    </location>
</feature>
<protein>
    <submittedName>
        <fullName evidence="4">Curlin associated repeat-containing protein</fullName>
    </submittedName>
</protein>
<accession>A0A1M7UIG1</accession>
<evidence type="ECO:0000313" key="4">
    <source>
        <dbReference type="EMBL" id="SHN82677.1"/>
    </source>
</evidence>
<feature type="signal peptide" evidence="3">
    <location>
        <begin position="1"/>
        <end position="20"/>
    </location>
</feature>
<sequence>MRVVIRSVIFLTMAVGPAGASEAFIAQLTSKAIAAEQAAAGSAKAAQSQAMLALPLQPKAISLPAVPAANPATNTSLVVQVGTNNFAAVTQSGGGNASSIVQHGSGNQATVTQRH</sequence>
<evidence type="ECO:0000256" key="2">
    <source>
        <dbReference type="ARBA" id="ARBA00022729"/>
    </source>
</evidence>
<dbReference type="InterPro" id="IPR009742">
    <property type="entry name" value="Curlin_rpt"/>
</dbReference>
<dbReference type="GO" id="GO:0007155">
    <property type="term" value="P:cell adhesion"/>
    <property type="evidence" value="ECO:0007669"/>
    <property type="project" value="InterPro"/>
</dbReference>
<evidence type="ECO:0000313" key="5">
    <source>
        <dbReference type="Proteomes" id="UP000184096"/>
    </source>
</evidence>
<proteinExistence type="inferred from homology"/>
<dbReference type="GO" id="GO:0009289">
    <property type="term" value="C:pilus"/>
    <property type="evidence" value="ECO:0007669"/>
    <property type="project" value="InterPro"/>
</dbReference>
<organism evidence="4 5">
    <name type="scientific">Bradyrhizobium erythrophlei</name>
    <dbReference type="NCBI Taxonomy" id="1437360"/>
    <lineage>
        <taxon>Bacteria</taxon>
        <taxon>Pseudomonadati</taxon>
        <taxon>Pseudomonadota</taxon>
        <taxon>Alphaproteobacteria</taxon>
        <taxon>Hyphomicrobiales</taxon>
        <taxon>Nitrobacteraceae</taxon>
        <taxon>Bradyrhizobium</taxon>
    </lineage>
</organism>
<name>A0A1M7UIG1_9BRAD</name>
<keyword evidence="2 3" id="KW-0732">Signal</keyword>
<gene>
    <name evidence="4" type="ORF">SAMN05444170_5199</name>
</gene>
<dbReference type="Pfam" id="PF07012">
    <property type="entry name" value="Curlin_rpt"/>
    <property type="match status" value="1"/>
</dbReference>